<evidence type="ECO:0000256" key="1">
    <source>
        <dbReference type="SAM" id="Phobius"/>
    </source>
</evidence>
<keyword evidence="1" id="KW-1133">Transmembrane helix</keyword>
<feature type="transmembrane region" description="Helical" evidence="1">
    <location>
        <begin position="350"/>
        <end position="368"/>
    </location>
</feature>
<comment type="caution">
    <text evidence="2">The sequence shown here is derived from an EMBL/GenBank/DDBJ whole genome shotgun (WGS) entry which is preliminary data.</text>
</comment>
<dbReference type="Proteomes" id="UP000177268">
    <property type="component" value="Unassembled WGS sequence"/>
</dbReference>
<name>A0A1F5ZG51_9BACT</name>
<dbReference type="STRING" id="1798370.A2Z00_02515"/>
<dbReference type="EMBL" id="MFIZ01000033">
    <property type="protein sequence ID" value="OGG11325.1"/>
    <property type="molecule type" value="Genomic_DNA"/>
</dbReference>
<feature type="transmembrane region" description="Helical" evidence="1">
    <location>
        <begin position="114"/>
        <end position="133"/>
    </location>
</feature>
<gene>
    <name evidence="2" type="ORF">A2Z00_02515</name>
</gene>
<reference evidence="2 3" key="1">
    <citation type="journal article" date="2016" name="Nat. Commun.">
        <title>Thousands of microbial genomes shed light on interconnected biogeochemical processes in an aquifer system.</title>
        <authorList>
            <person name="Anantharaman K."/>
            <person name="Brown C.T."/>
            <person name="Hug L.A."/>
            <person name="Sharon I."/>
            <person name="Castelle C.J."/>
            <person name="Probst A.J."/>
            <person name="Thomas B.C."/>
            <person name="Singh A."/>
            <person name="Wilkins M.J."/>
            <person name="Karaoz U."/>
            <person name="Brodie E.L."/>
            <person name="Williams K.H."/>
            <person name="Hubbard S.S."/>
            <person name="Banfield J.F."/>
        </authorList>
    </citation>
    <scope>NUCLEOTIDE SEQUENCE [LARGE SCALE GENOMIC DNA]</scope>
</reference>
<accession>A0A1F5ZG51</accession>
<organism evidence="2 3">
    <name type="scientific">Candidatus Gottesmanbacteria bacterium RBG_13_45_10</name>
    <dbReference type="NCBI Taxonomy" id="1798370"/>
    <lineage>
        <taxon>Bacteria</taxon>
        <taxon>Candidatus Gottesmaniibacteriota</taxon>
    </lineage>
</organism>
<feature type="transmembrane region" description="Helical" evidence="1">
    <location>
        <begin position="222"/>
        <end position="238"/>
    </location>
</feature>
<feature type="transmembrane region" description="Helical" evidence="1">
    <location>
        <begin position="284"/>
        <end position="302"/>
    </location>
</feature>
<protein>
    <recommendedName>
        <fullName evidence="4">Membrane protein 6-pyruvoyl-tetrahydropterin synthase-related domain-containing protein</fullName>
    </recommendedName>
</protein>
<sequence>MALEIGRHKKDPYFFMRNTRVRSLLVGLVVILIPILYASLPLFQKNFIPTHDGEYHIIRFAEFYSMLHAGYLFPRWAPHLNSGYGVPLFNFHYPFPNYVGSILHVFGWSFVDSFKVALALAYIFGCIGCFLWLRKLFRPFPALIGTIVFSFIPYWFVDIYVRGAIGEVWAFTFLIAAFISVEYAKPRLLAVCFGLLILSHNISAMIISPILLGYVLLRNRSYVWSLCLGFILAAYFWLPALFEKNFVTGLNSVDFRDHFPMLFQLIIPSWGTGFSVQGHTYDELSFQIGFIPLIILFWSPFVFRREKEVFKKRLYLLFSAACIGAVFLMLDPSQWIWEHIPFFPFIQYPWRLLSIFLPSVAFIAAWVASRVKWKWIRVGLAIAAILFSLSYIRPVQYEPRTDAHYLSRKEFTDGTSSLGNTFSTIWSTWKKQKGKDKVEVVSGSAKISASSFTLLDYTFTVQADISSVVRVNTLYYPGWTVDVDRKEVRVDYKKDGTMLFSVPSGAHAIHVYFVETRLRKIADAISFFGLFWLIGSAILDWRYAYRNRNIIPSKRS</sequence>
<evidence type="ECO:0008006" key="4">
    <source>
        <dbReference type="Google" id="ProtNLM"/>
    </source>
</evidence>
<proteinExistence type="predicted"/>
<evidence type="ECO:0000313" key="2">
    <source>
        <dbReference type="EMBL" id="OGG11325.1"/>
    </source>
</evidence>
<feature type="transmembrane region" description="Helical" evidence="1">
    <location>
        <begin position="375"/>
        <end position="392"/>
    </location>
</feature>
<feature type="transmembrane region" description="Helical" evidence="1">
    <location>
        <begin position="21"/>
        <end position="40"/>
    </location>
</feature>
<dbReference type="AlphaFoldDB" id="A0A1F5ZG51"/>
<feature type="transmembrane region" description="Helical" evidence="1">
    <location>
        <begin position="140"/>
        <end position="157"/>
    </location>
</feature>
<evidence type="ECO:0000313" key="3">
    <source>
        <dbReference type="Proteomes" id="UP000177268"/>
    </source>
</evidence>
<feature type="transmembrane region" description="Helical" evidence="1">
    <location>
        <begin position="314"/>
        <end position="330"/>
    </location>
</feature>
<feature type="transmembrane region" description="Helical" evidence="1">
    <location>
        <begin position="524"/>
        <end position="545"/>
    </location>
</feature>
<keyword evidence="1" id="KW-0472">Membrane</keyword>
<feature type="transmembrane region" description="Helical" evidence="1">
    <location>
        <begin position="188"/>
        <end position="216"/>
    </location>
</feature>
<keyword evidence="1" id="KW-0812">Transmembrane</keyword>